<keyword evidence="1" id="KW-0677">Repeat</keyword>
<dbReference type="STRING" id="10020.ENSDORP00000009582"/>
<sequence length="322" mass="35441">MRPQPARRTAVLSIKRVPRAHRAQDRVAHTRYGVYEYPNSFFRYEGEWKGGKKHGHGKLLFKDGGYYEGEFVDGEITGEGYQHWAWSGNSYSGHFVLGEPQGRGIMKYKAGGHYEGEFSRGLREGQGVLVDVDGQTYQGAFHSNRRHGHGQMCFKNGDRYEGNWVRDQRQGHGVLCRADGSTYEGQWHSDVFSGLGSLTHCSGATYCGLWINGHPAAPASRIAVLGPEVLQVVQGTPFTLSVQLQQDDGDIAEKHKSQFTLGTLADVTMTQPPNVPDDLSVSVKTSQHARQPLSAPDDLSVHVTTSHAPDDLSVSLTTSQCA</sequence>
<dbReference type="AlphaFoldDB" id="A0A1S3GFZ6"/>
<name>A0A1S3GFZ6_DIPOR</name>
<dbReference type="Pfam" id="PF02493">
    <property type="entry name" value="MORN"/>
    <property type="match status" value="7"/>
</dbReference>
<evidence type="ECO:0000256" key="2">
    <source>
        <dbReference type="SAM" id="MobiDB-lite"/>
    </source>
</evidence>
<dbReference type="PANTHER" id="PTHR23084">
    <property type="entry name" value="PHOSPHATIDYLINOSITOL-4-PHOSPHATE 5-KINASE RELATED"/>
    <property type="match status" value="1"/>
</dbReference>
<dbReference type="Proteomes" id="UP000081671">
    <property type="component" value="Unplaced"/>
</dbReference>
<dbReference type="InterPro" id="IPR003409">
    <property type="entry name" value="MORN"/>
</dbReference>
<dbReference type="CTD" id="79906"/>
<reference evidence="4" key="1">
    <citation type="submission" date="2025-08" db="UniProtKB">
        <authorList>
            <consortium name="RefSeq"/>
        </authorList>
    </citation>
    <scope>IDENTIFICATION</scope>
    <source>
        <tissue evidence="4">Kidney</tissue>
    </source>
</reference>
<dbReference type="SMART" id="SM00698">
    <property type="entry name" value="MORN"/>
    <property type="match status" value="7"/>
</dbReference>
<keyword evidence="3" id="KW-1185">Reference proteome</keyword>
<protein>
    <submittedName>
        <fullName evidence="4">MORN repeat-containing protein 1</fullName>
    </submittedName>
</protein>
<gene>
    <name evidence="4" type="primary">Morn1</name>
</gene>
<evidence type="ECO:0000256" key="1">
    <source>
        <dbReference type="ARBA" id="ARBA00022737"/>
    </source>
</evidence>
<feature type="region of interest" description="Disordered" evidence="2">
    <location>
        <begin position="270"/>
        <end position="306"/>
    </location>
</feature>
<accession>A0A1S3GFZ6</accession>
<dbReference type="FunCoup" id="A0A1S3GFZ6">
    <property type="interactions" value="21"/>
</dbReference>
<dbReference type="PANTHER" id="PTHR23084:SF263">
    <property type="entry name" value="MORN REPEAT-CONTAINING PROTEIN 1"/>
    <property type="match status" value="1"/>
</dbReference>
<dbReference type="KEGG" id="dord:105997143"/>
<dbReference type="InParanoid" id="A0A1S3GFZ6"/>
<evidence type="ECO:0000313" key="3">
    <source>
        <dbReference type="Proteomes" id="UP000081671"/>
    </source>
</evidence>
<dbReference type="RefSeq" id="XP_012886922.1">
    <property type="nucleotide sequence ID" value="XM_013031468.1"/>
</dbReference>
<evidence type="ECO:0000313" key="4">
    <source>
        <dbReference type="RefSeq" id="XP_012886922.1"/>
    </source>
</evidence>
<organism evidence="3 4">
    <name type="scientific">Dipodomys ordii</name>
    <name type="common">Ord's kangaroo rat</name>
    <dbReference type="NCBI Taxonomy" id="10020"/>
    <lineage>
        <taxon>Eukaryota</taxon>
        <taxon>Metazoa</taxon>
        <taxon>Chordata</taxon>
        <taxon>Craniata</taxon>
        <taxon>Vertebrata</taxon>
        <taxon>Euteleostomi</taxon>
        <taxon>Mammalia</taxon>
        <taxon>Eutheria</taxon>
        <taxon>Euarchontoglires</taxon>
        <taxon>Glires</taxon>
        <taxon>Rodentia</taxon>
        <taxon>Castorimorpha</taxon>
        <taxon>Heteromyidae</taxon>
        <taxon>Dipodomyinae</taxon>
        <taxon>Dipodomys</taxon>
    </lineage>
</organism>
<dbReference type="GeneID" id="105997143"/>
<dbReference type="OrthoDB" id="423343at2759"/>
<dbReference type="Gene3D" id="2.20.110.10">
    <property type="entry name" value="Histone H3 K4-specific methyltransferase SET7/9 N-terminal domain"/>
    <property type="match status" value="3"/>
</dbReference>
<proteinExistence type="predicted"/>
<dbReference type="SUPFAM" id="SSF82185">
    <property type="entry name" value="Histone H3 K4-specific methyltransferase SET7/9 N-terminal domain"/>
    <property type="match status" value="2"/>
</dbReference>